<evidence type="ECO:0000256" key="2">
    <source>
        <dbReference type="ARBA" id="ARBA00010989"/>
    </source>
</evidence>
<dbReference type="InterPro" id="IPR006076">
    <property type="entry name" value="FAD-dep_OxRdtase"/>
</dbReference>
<protein>
    <submittedName>
        <fullName evidence="7">Fructosyl amino acid oxidase</fullName>
    </submittedName>
</protein>
<evidence type="ECO:0000259" key="6">
    <source>
        <dbReference type="Pfam" id="PF01266"/>
    </source>
</evidence>
<comment type="caution">
    <text evidence="7">The sequence shown here is derived from an EMBL/GenBank/DDBJ whole genome shotgun (WGS) entry which is preliminary data.</text>
</comment>
<evidence type="ECO:0000313" key="7">
    <source>
        <dbReference type="EMBL" id="KAF2151518.1"/>
    </source>
</evidence>
<dbReference type="Gene3D" id="3.30.9.10">
    <property type="entry name" value="D-Amino Acid Oxidase, subunit A, domain 2"/>
    <property type="match status" value="1"/>
</dbReference>
<comment type="similarity">
    <text evidence="2">Belongs to the MSOX/MTOX family.</text>
</comment>
<dbReference type="InterPro" id="IPR036188">
    <property type="entry name" value="FAD/NAD-bd_sf"/>
</dbReference>
<sequence>MIQLDTNILIVGGGAFGTSTAYHLSQRGYKSIRVLDPYPPPSCEAAATDISKVIRSDYNEPIYASMGVESIQAWRSWKLFDGLFHEPGWILSAQSLSIPFVQSSISVGKKLGVRGIEQLSTDEMRERVPLIAGDLEGWNLNVWNPNAGWANAAEALRRMALAAQAHGVQYISGSEGAVARISYVGKRCDGVFTKNGCRHAADLVIMAAGAWSPSLIDCEGQLTAKGHAVAHIQLAPHEIEEFSAIPIMDNLELGYFFPCQEDGILKMAHSQFITNTKAIPNLDITTSVPHTFVQSPSDDLPLEIEATMRRNLARVFPQLSTRPFCYTRLCWDADTDDRHFLITSHPTYDGLFLATGGSAHGFKFLPVLGKYISDALEEKLAAERMRAWRWRAGEKVEIKNLAHMDPELELSKLSGWQNRKTGSGVVARL</sequence>
<evidence type="ECO:0000256" key="4">
    <source>
        <dbReference type="ARBA" id="ARBA00022827"/>
    </source>
</evidence>
<dbReference type="GO" id="GO:0008115">
    <property type="term" value="F:sarcosine oxidase activity"/>
    <property type="evidence" value="ECO:0007669"/>
    <property type="project" value="TreeGrafter"/>
</dbReference>
<organism evidence="7 8">
    <name type="scientific">Myriangium duriaei CBS 260.36</name>
    <dbReference type="NCBI Taxonomy" id="1168546"/>
    <lineage>
        <taxon>Eukaryota</taxon>
        <taxon>Fungi</taxon>
        <taxon>Dikarya</taxon>
        <taxon>Ascomycota</taxon>
        <taxon>Pezizomycotina</taxon>
        <taxon>Dothideomycetes</taxon>
        <taxon>Dothideomycetidae</taxon>
        <taxon>Myriangiales</taxon>
        <taxon>Myriangiaceae</taxon>
        <taxon>Myriangium</taxon>
    </lineage>
</organism>
<feature type="domain" description="FAD dependent oxidoreductase" evidence="6">
    <location>
        <begin position="8"/>
        <end position="374"/>
    </location>
</feature>
<dbReference type="EMBL" id="ML996088">
    <property type="protein sequence ID" value="KAF2151518.1"/>
    <property type="molecule type" value="Genomic_DNA"/>
</dbReference>
<evidence type="ECO:0000256" key="3">
    <source>
        <dbReference type="ARBA" id="ARBA00022630"/>
    </source>
</evidence>
<keyword evidence="8" id="KW-1185">Reference proteome</keyword>
<name>A0A9P4J339_9PEZI</name>
<proteinExistence type="inferred from homology"/>
<dbReference type="Gene3D" id="3.50.50.60">
    <property type="entry name" value="FAD/NAD(P)-binding domain"/>
    <property type="match status" value="1"/>
</dbReference>
<dbReference type="SUPFAM" id="SSF51905">
    <property type="entry name" value="FAD/NAD(P)-binding domain"/>
    <property type="match status" value="1"/>
</dbReference>
<accession>A0A9P4J339</accession>
<dbReference type="InterPro" id="IPR045170">
    <property type="entry name" value="MTOX"/>
</dbReference>
<dbReference type="PANTHER" id="PTHR10961:SF26">
    <property type="entry name" value="L-SACCHAROPINE OXIDASE"/>
    <property type="match status" value="1"/>
</dbReference>
<dbReference type="GO" id="GO:0051698">
    <property type="term" value="F:saccharopine oxidase activity"/>
    <property type="evidence" value="ECO:0007669"/>
    <property type="project" value="TreeGrafter"/>
</dbReference>
<dbReference type="OrthoDB" id="2219495at2759"/>
<keyword evidence="5" id="KW-0560">Oxidoreductase</keyword>
<evidence type="ECO:0000313" key="8">
    <source>
        <dbReference type="Proteomes" id="UP000799439"/>
    </source>
</evidence>
<reference evidence="7" key="1">
    <citation type="journal article" date="2020" name="Stud. Mycol.">
        <title>101 Dothideomycetes genomes: a test case for predicting lifestyles and emergence of pathogens.</title>
        <authorList>
            <person name="Haridas S."/>
            <person name="Albert R."/>
            <person name="Binder M."/>
            <person name="Bloem J."/>
            <person name="Labutti K."/>
            <person name="Salamov A."/>
            <person name="Andreopoulos B."/>
            <person name="Baker S."/>
            <person name="Barry K."/>
            <person name="Bills G."/>
            <person name="Bluhm B."/>
            <person name="Cannon C."/>
            <person name="Castanera R."/>
            <person name="Culley D."/>
            <person name="Daum C."/>
            <person name="Ezra D."/>
            <person name="Gonzalez J."/>
            <person name="Henrissat B."/>
            <person name="Kuo A."/>
            <person name="Liang C."/>
            <person name="Lipzen A."/>
            <person name="Lutzoni F."/>
            <person name="Magnuson J."/>
            <person name="Mondo S."/>
            <person name="Nolan M."/>
            <person name="Ohm R."/>
            <person name="Pangilinan J."/>
            <person name="Park H.-J."/>
            <person name="Ramirez L."/>
            <person name="Alfaro M."/>
            <person name="Sun H."/>
            <person name="Tritt A."/>
            <person name="Yoshinaga Y."/>
            <person name="Zwiers L.-H."/>
            <person name="Turgeon B."/>
            <person name="Goodwin S."/>
            <person name="Spatafora J."/>
            <person name="Crous P."/>
            <person name="Grigoriev I."/>
        </authorList>
    </citation>
    <scope>NUCLEOTIDE SEQUENCE</scope>
    <source>
        <strain evidence="7">CBS 260.36</strain>
    </source>
</reference>
<evidence type="ECO:0000256" key="5">
    <source>
        <dbReference type="ARBA" id="ARBA00023002"/>
    </source>
</evidence>
<dbReference type="AlphaFoldDB" id="A0A9P4J339"/>
<comment type="cofactor">
    <cofactor evidence="1">
        <name>FAD</name>
        <dbReference type="ChEBI" id="CHEBI:57692"/>
    </cofactor>
</comment>
<keyword evidence="3" id="KW-0285">Flavoprotein</keyword>
<dbReference type="PRINTS" id="PR00420">
    <property type="entry name" value="RNGMNOXGNASE"/>
</dbReference>
<keyword evidence="4" id="KW-0274">FAD</keyword>
<dbReference type="GO" id="GO:0050660">
    <property type="term" value="F:flavin adenine dinucleotide binding"/>
    <property type="evidence" value="ECO:0007669"/>
    <property type="project" value="InterPro"/>
</dbReference>
<dbReference type="Proteomes" id="UP000799439">
    <property type="component" value="Unassembled WGS sequence"/>
</dbReference>
<evidence type="ECO:0000256" key="1">
    <source>
        <dbReference type="ARBA" id="ARBA00001974"/>
    </source>
</evidence>
<dbReference type="Pfam" id="PF01266">
    <property type="entry name" value="DAO"/>
    <property type="match status" value="1"/>
</dbReference>
<gene>
    <name evidence="7" type="ORF">K461DRAFT_322752</name>
</gene>
<dbReference type="PANTHER" id="PTHR10961">
    <property type="entry name" value="PEROXISOMAL SARCOSINE OXIDASE"/>
    <property type="match status" value="1"/>
</dbReference>